<dbReference type="PANTHER" id="PTHR38731:SF1">
    <property type="entry name" value="FECR PROTEIN DOMAIN-CONTAINING PROTEIN"/>
    <property type="match status" value="1"/>
</dbReference>
<dbReference type="AlphaFoldDB" id="A0A127PHU3"/>
<sequence>MRSTFTKIAFLALCLAGAPLFAAPPALDPAAVQVGAATITYRAQLGDTLGVIAAQLTSSKNNWVQLAKLNHIENDRTIPVGTAIIIPVALLPDDPSTAQVAAMSGNIDAVGADGRPIEIGIGTTLSEGTVINTGSNSFLSLSLPDQSHVALPSNSQVKLSKLRTARYTNSPRTEITLLKGRVESKVSPLDKNKGRFEVHSPLAVAGVRGTDFRVDLVGDRVMTEVLSGGVAVAKKNQAPALTLRPGQGNVTNIKGVGKAVALLPAPQLNGRPQLQERPTVRFSVAPVAGARSYRAQIATDADARNVVSEAESDNAELKVNGLEDGKYFARITALDQTGLQGIPQITAFTLKARPEPPISIEPKNKSRAEDVMFSWAEVGNAQAYHLQVASDAEFRQLVLDQPALAAPQFSAGKLALGTYFWRVATIVEQSKGTGSDQGPYGDPQRFNLLPALQVPKIADAVDGDLSFRWSAEPGQTFVVEIGRDAGYSALLLTQTTATPEITVPRPGNGTYFIRIKAIDADGYVGPFSPSQKVYIGSRWITSDGSPLLNVGGNTQTGH</sequence>
<evidence type="ECO:0000313" key="4">
    <source>
        <dbReference type="Proteomes" id="UP000072421"/>
    </source>
</evidence>
<dbReference type="PROSITE" id="PS51782">
    <property type="entry name" value="LYSM"/>
    <property type="match status" value="1"/>
</dbReference>
<dbReference type="InterPro" id="IPR006860">
    <property type="entry name" value="FecR"/>
</dbReference>
<keyword evidence="1" id="KW-0732">Signal</keyword>
<name>A0A127PHU3_9BURK</name>
<dbReference type="Pfam" id="PF01476">
    <property type="entry name" value="LysM"/>
    <property type="match status" value="1"/>
</dbReference>
<dbReference type="InterPro" id="IPR013783">
    <property type="entry name" value="Ig-like_fold"/>
</dbReference>
<protein>
    <submittedName>
        <fullName evidence="3">FecR family protein</fullName>
    </submittedName>
</protein>
<dbReference type="PATRIC" id="fig|158899.10.peg.4729"/>
<dbReference type="PIRSF" id="PIRSF029644">
    <property type="entry name" value="UCP029644"/>
    <property type="match status" value="1"/>
</dbReference>
<dbReference type="RefSeq" id="WP_061541712.1">
    <property type="nucleotide sequence ID" value="NZ_CP013232.1"/>
</dbReference>
<proteinExistence type="predicted"/>
<gene>
    <name evidence="3" type="ORF">CFter6_4788</name>
</gene>
<organism evidence="3">
    <name type="scientific">Collimonas fungivorans</name>
    <dbReference type="NCBI Taxonomy" id="158899"/>
    <lineage>
        <taxon>Bacteria</taxon>
        <taxon>Pseudomonadati</taxon>
        <taxon>Pseudomonadota</taxon>
        <taxon>Betaproteobacteria</taxon>
        <taxon>Burkholderiales</taxon>
        <taxon>Oxalobacteraceae</taxon>
        <taxon>Collimonas</taxon>
    </lineage>
</organism>
<feature type="signal peptide" evidence="1">
    <location>
        <begin position="1"/>
        <end position="22"/>
    </location>
</feature>
<feature type="domain" description="LysM" evidence="2">
    <location>
        <begin position="39"/>
        <end position="86"/>
    </location>
</feature>
<evidence type="ECO:0000313" key="3">
    <source>
        <dbReference type="EMBL" id="AMO97368.1"/>
    </source>
</evidence>
<reference evidence="3 4" key="1">
    <citation type="submission" date="2015-11" db="EMBL/GenBank/DDBJ databases">
        <title>Exploring the genomic traits of fungus-feeding bacterial genus Collimonas.</title>
        <authorList>
            <person name="Song C."/>
            <person name="Schmidt R."/>
            <person name="de Jager V."/>
            <person name="Krzyzanowska D."/>
            <person name="Jongedijk E."/>
            <person name="Cankar K."/>
            <person name="Beekwilder J."/>
            <person name="van Veen A."/>
            <person name="de Boer W."/>
            <person name="van Veen J.A."/>
            <person name="Garbeva P."/>
        </authorList>
    </citation>
    <scope>NUCLEOTIDE SEQUENCE [LARGE SCALE GENOMIC DNA]</scope>
    <source>
        <strain evidence="3 4">Ter6</strain>
    </source>
</reference>
<dbReference type="Gene3D" id="2.60.40.10">
    <property type="entry name" value="Immunoglobulins"/>
    <property type="match status" value="2"/>
</dbReference>
<dbReference type="Gene3D" id="2.60.120.1440">
    <property type="match status" value="1"/>
</dbReference>
<dbReference type="CDD" id="cd00118">
    <property type="entry name" value="LysM"/>
    <property type="match status" value="1"/>
</dbReference>
<dbReference type="InterPro" id="IPR016930">
    <property type="entry name" value="UCP029644"/>
</dbReference>
<dbReference type="Gene3D" id="3.10.350.10">
    <property type="entry name" value="LysM domain"/>
    <property type="match status" value="1"/>
</dbReference>
<feature type="chain" id="PRO_5007277068" evidence="1">
    <location>
        <begin position="23"/>
        <end position="558"/>
    </location>
</feature>
<dbReference type="InterPro" id="IPR036779">
    <property type="entry name" value="LysM_dom_sf"/>
</dbReference>
<dbReference type="Proteomes" id="UP000072421">
    <property type="component" value="Chromosome"/>
</dbReference>
<evidence type="ECO:0000256" key="1">
    <source>
        <dbReference type="SAM" id="SignalP"/>
    </source>
</evidence>
<accession>A0A127PHU3</accession>
<dbReference type="SMART" id="SM00257">
    <property type="entry name" value="LysM"/>
    <property type="match status" value="1"/>
</dbReference>
<dbReference type="EMBL" id="CP013232">
    <property type="protein sequence ID" value="AMO97368.1"/>
    <property type="molecule type" value="Genomic_DNA"/>
</dbReference>
<dbReference type="OrthoDB" id="9813091at2"/>
<dbReference type="Pfam" id="PF04773">
    <property type="entry name" value="FecR"/>
    <property type="match status" value="1"/>
</dbReference>
<dbReference type="PANTHER" id="PTHR38731">
    <property type="entry name" value="LIPL45-RELATED LIPOPROTEIN-RELATED"/>
    <property type="match status" value="1"/>
</dbReference>
<evidence type="ECO:0000259" key="2">
    <source>
        <dbReference type="PROSITE" id="PS51782"/>
    </source>
</evidence>
<dbReference type="InterPro" id="IPR018392">
    <property type="entry name" value="LysM"/>
</dbReference>